<keyword evidence="1" id="KW-0472">Membrane</keyword>
<feature type="non-terminal residue" evidence="2">
    <location>
        <position position="82"/>
    </location>
</feature>
<dbReference type="AlphaFoldDB" id="Q3UVJ0"/>
<keyword evidence="1" id="KW-1133">Transmembrane helix</keyword>
<accession>Q3UVJ0</accession>
<reference evidence="2" key="8">
    <citation type="journal article" date="2005" name="Science">
        <title>Antisense Transcription in the Mammalian Transcriptome.</title>
        <authorList>
            <consortium name="RIKEN Genome Exploration Research Group and Genome Science Group (Genome Network Project Core Group) and the FANTOM Consortium"/>
        </authorList>
    </citation>
    <scope>NUCLEOTIDE SEQUENCE</scope>
    <source>
        <strain evidence="2">C57BL/6J</strain>
        <tissue evidence="2">Urinary bladder</tissue>
    </source>
</reference>
<organism evidence="2">
    <name type="scientific">Mus musculus</name>
    <name type="common">Mouse</name>
    <dbReference type="NCBI Taxonomy" id="10090"/>
    <lineage>
        <taxon>Eukaryota</taxon>
        <taxon>Metazoa</taxon>
        <taxon>Chordata</taxon>
        <taxon>Craniata</taxon>
        <taxon>Vertebrata</taxon>
        <taxon>Euteleostomi</taxon>
        <taxon>Mammalia</taxon>
        <taxon>Eutheria</taxon>
        <taxon>Euarchontoglires</taxon>
        <taxon>Glires</taxon>
        <taxon>Rodentia</taxon>
        <taxon>Myomorpha</taxon>
        <taxon>Muroidea</taxon>
        <taxon>Muridae</taxon>
        <taxon>Murinae</taxon>
        <taxon>Mus</taxon>
        <taxon>Mus</taxon>
    </lineage>
</organism>
<reference evidence="2" key="1">
    <citation type="journal article" date="1999" name="Methods Enzymol.">
        <title>High-efficiency full-length cDNA cloning.</title>
        <authorList>
            <person name="Carninci P."/>
            <person name="Hayashizaki Y."/>
        </authorList>
    </citation>
    <scope>NUCLEOTIDE SEQUENCE</scope>
    <source>
        <strain evidence="2">C57BL/6J</strain>
        <tissue evidence="2">Urinary bladder</tissue>
    </source>
</reference>
<protein>
    <submittedName>
        <fullName evidence="2">Uncharacterized protein</fullName>
    </submittedName>
</protein>
<proteinExistence type="evidence at transcript level"/>
<dbReference type="EMBL" id="AK137229">
    <property type="protein sequence ID" value="BAE23279.1"/>
    <property type="molecule type" value="mRNA"/>
</dbReference>
<name>Q3UVJ0_MOUSE</name>
<sequence>MCVYAYKVRGHHSLTYFLEADLSRNQELNLVASKSLLFHLPNTSLNTVISGVHTHRVWIFIFLRFLIMCIDVYVCLQNLYVF</sequence>
<keyword evidence="1" id="KW-0812">Transmembrane</keyword>
<reference evidence="2" key="3">
    <citation type="journal article" date="2000" name="Genome Res.">
        <title>RIKEN integrated sequence analysis (RISA) system--384-format sequencing pipeline with 384 multicapillary sequencer.</title>
        <authorList>
            <person name="Shibata K."/>
            <person name="Itoh M."/>
            <person name="Aizawa K."/>
            <person name="Nagaoka S."/>
            <person name="Sasaki N."/>
            <person name="Carninci P."/>
            <person name="Konno H."/>
            <person name="Akiyama J."/>
            <person name="Nishi K."/>
            <person name="Kitsunai T."/>
            <person name="Tashiro H."/>
            <person name="Itoh M."/>
            <person name="Sumi N."/>
            <person name="Ishii Y."/>
            <person name="Nakamura S."/>
            <person name="Hazama M."/>
            <person name="Nishine T."/>
            <person name="Harada A."/>
            <person name="Yamamoto R."/>
            <person name="Matsumoto H."/>
            <person name="Sakaguchi S."/>
            <person name="Ikegami T."/>
            <person name="Kashiwagi K."/>
            <person name="Fujiwake S."/>
            <person name="Inoue K."/>
            <person name="Togawa Y."/>
            <person name="Izawa M."/>
            <person name="Ohara E."/>
            <person name="Watahiki M."/>
            <person name="Yoneda Y."/>
            <person name="Ishikawa T."/>
            <person name="Ozawa K."/>
            <person name="Tanaka T."/>
            <person name="Matsuura S."/>
            <person name="Kawai J."/>
            <person name="Okazaki Y."/>
            <person name="Muramatsu M."/>
            <person name="Inoue Y."/>
            <person name="Kira A."/>
            <person name="Hayashizaki Y."/>
        </authorList>
    </citation>
    <scope>NUCLEOTIDE SEQUENCE</scope>
    <source>
        <strain evidence="2">C57BL/6J</strain>
        <tissue evidence="2">Urinary bladder</tissue>
    </source>
</reference>
<evidence type="ECO:0000313" key="2">
    <source>
        <dbReference type="EMBL" id="BAE23279.1"/>
    </source>
</evidence>
<evidence type="ECO:0000256" key="1">
    <source>
        <dbReference type="SAM" id="Phobius"/>
    </source>
</evidence>
<feature type="transmembrane region" description="Helical" evidence="1">
    <location>
        <begin position="57"/>
        <end position="76"/>
    </location>
</feature>
<reference evidence="2" key="5">
    <citation type="journal article" date="2002" name="Nature">
        <title>Analysis of the mouse transcriptome based on functional annotation of 60,770 full-length cDNAs.</title>
        <authorList>
            <consortium name="The FANTOM Consortium and the RIKEN Genome Exploration Research Group Phase I and II Team"/>
        </authorList>
    </citation>
    <scope>NUCLEOTIDE SEQUENCE</scope>
    <source>
        <strain evidence="2">C57BL/6J</strain>
        <tissue evidence="2">Urinary bladder</tissue>
    </source>
</reference>
<reference evidence="2" key="4">
    <citation type="journal article" date="2001" name="Nature">
        <title>Functional annotation of a full-length mouse cDNA collection.</title>
        <authorList>
            <consortium name="The RIKEN Genome Exploration Research Group Phase II Team and the FANTOM Consortium"/>
        </authorList>
    </citation>
    <scope>NUCLEOTIDE SEQUENCE</scope>
    <source>
        <strain evidence="2">C57BL/6J</strain>
        <tissue evidence="2">Urinary bladder</tissue>
    </source>
</reference>
<reference evidence="2" key="6">
    <citation type="submission" date="2004-03" db="EMBL/GenBank/DDBJ databases">
        <authorList>
            <person name="Arakawa T."/>
            <person name="Carninci P."/>
            <person name="Fukuda S."/>
            <person name="Hashizume W."/>
            <person name="Hayashida K."/>
            <person name="Hori F."/>
            <person name="Iida J."/>
            <person name="Imamura K."/>
            <person name="Imotani K."/>
            <person name="Itoh M."/>
            <person name="Kanagawa S."/>
            <person name="Kawai J."/>
            <person name="Kojima M."/>
            <person name="Konno H."/>
            <person name="Murata M."/>
            <person name="Nakamura M."/>
            <person name="Ninomiya N."/>
            <person name="Nishiyori H."/>
            <person name="Nomura K."/>
            <person name="Ohno M."/>
            <person name="Sakazume N."/>
            <person name="Sano H."/>
            <person name="Sasaki D."/>
            <person name="Shibata K."/>
            <person name="Shiraki T."/>
            <person name="Tagami M."/>
            <person name="Tagami Y."/>
            <person name="Waki K."/>
            <person name="Watahiki A."/>
            <person name="Muramatsu M."/>
            <person name="Hayashizaki Y."/>
        </authorList>
    </citation>
    <scope>NUCLEOTIDE SEQUENCE</scope>
    <source>
        <strain evidence="2">C57BL/6J</strain>
        <tissue evidence="2">Urinary bladder</tissue>
    </source>
</reference>
<reference evidence="2" key="2">
    <citation type="journal article" date="2000" name="Genome Res.">
        <title>Normalization and subtraction of cap-trapper-selected cDNAs to prepare full-length cDNA libraries for rapid discovery of new genes.</title>
        <authorList>
            <person name="Carninci P."/>
            <person name="Shibata Y."/>
            <person name="Hayatsu N."/>
            <person name="Sugahara Y."/>
            <person name="Shibata K."/>
            <person name="Itoh M."/>
            <person name="Konno H."/>
            <person name="Okazaki Y."/>
            <person name="Muramatsu M."/>
            <person name="Hayashizaki Y."/>
        </authorList>
    </citation>
    <scope>NUCLEOTIDE SEQUENCE</scope>
    <source>
        <strain evidence="2">C57BL/6J</strain>
        <tissue evidence="2">Urinary bladder</tissue>
    </source>
</reference>
<reference evidence="2" key="7">
    <citation type="journal article" date="2005" name="Science">
        <title>The Transcriptional Landscape of the Mammalian Genome.</title>
        <authorList>
            <consortium name="The FANTOM Consortium"/>
            <consortium name="Riken Genome Exploration Research Group and Genome Science Group (Genome Network Project Core Group)"/>
        </authorList>
    </citation>
    <scope>NUCLEOTIDE SEQUENCE</scope>
    <source>
        <strain evidence="2">C57BL/6J</strain>
        <tissue evidence="2">Urinary bladder</tissue>
    </source>
</reference>